<feature type="non-terminal residue" evidence="2">
    <location>
        <position position="115"/>
    </location>
</feature>
<dbReference type="AlphaFoldDB" id="A0A812XW38"/>
<reference evidence="2" key="1">
    <citation type="submission" date="2021-02" db="EMBL/GenBank/DDBJ databases">
        <authorList>
            <person name="Dougan E. K."/>
            <person name="Rhodes N."/>
            <person name="Thang M."/>
            <person name="Chan C."/>
        </authorList>
    </citation>
    <scope>NUCLEOTIDE SEQUENCE</scope>
</reference>
<feature type="compositionally biased region" description="Acidic residues" evidence="1">
    <location>
        <begin position="1"/>
        <end position="16"/>
    </location>
</feature>
<dbReference type="EMBL" id="CAJNJA010038761">
    <property type="protein sequence ID" value="CAE7750402.1"/>
    <property type="molecule type" value="Genomic_DNA"/>
</dbReference>
<evidence type="ECO:0000313" key="3">
    <source>
        <dbReference type="Proteomes" id="UP000601435"/>
    </source>
</evidence>
<evidence type="ECO:0000313" key="2">
    <source>
        <dbReference type="EMBL" id="CAE7750402.1"/>
    </source>
</evidence>
<proteinExistence type="predicted"/>
<organism evidence="2 3">
    <name type="scientific">Symbiodinium necroappetens</name>
    <dbReference type="NCBI Taxonomy" id="1628268"/>
    <lineage>
        <taxon>Eukaryota</taxon>
        <taxon>Sar</taxon>
        <taxon>Alveolata</taxon>
        <taxon>Dinophyceae</taxon>
        <taxon>Suessiales</taxon>
        <taxon>Symbiodiniaceae</taxon>
        <taxon>Symbiodinium</taxon>
    </lineage>
</organism>
<keyword evidence="3" id="KW-1185">Reference proteome</keyword>
<feature type="region of interest" description="Disordered" evidence="1">
    <location>
        <begin position="1"/>
        <end position="115"/>
    </location>
</feature>
<name>A0A812XW38_9DINO</name>
<accession>A0A812XW38</accession>
<evidence type="ECO:0000256" key="1">
    <source>
        <dbReference type="SAM" id="MobiDB-lite"/>
    </source>
</evidence>
<protein>
    <submittedName>
        <fullName evidence="2">Uncharacterized protein</fullName>
    </submittedName>
</protein>
<feature type="compositionally biased region" description="Basic and acidic residues" evidence="1">
    <location>
        <begin position="106"/>
        <end position="115"/>
    </location>
</feature>
<gene>
    <name evidence="2" type="ORF">SNEC2469_LOCUS21754</name>
</gene>
<comment type="caution">
    <text evidence="2">The sequence shown here is derived from an EMBL/GenBank/DDBJ whole genome shotgun (WGS) entry which is preliminary data.</text>
</comment>
<feature type="non-terminal residue" evidence="2">
    <location>
        <position position="1"/>
    </location>
</feature>
<sequence length="115" mass="11659">REEDGAQSDTSGDSDEGGSASHRSLKPATEDGNSASASSAVGDVQGDGDADNTASFEPSASKGDAETLLWPKDDSSDWGSSSDSDVAEGDAKKAGVKKSLGTHSGVDARRVNRDK</sequence>
<dbReference type="Proteomes" id="UP000601435">
    <property type="component" value="Unassembled WGS sequence"/>
</dbReference>